<feature type="region of interest" description="Disordered" evidence="1">
    <location>
        <begin position="132"/>
        <end position="157"/>
    </location>
</feature>
<dbReference type="EMBL" id="HBGB01038764">
    <property type="protein sequence ID" value="CAD9067712.1"/>
    <property type="molecule type" value="Transcribed_RNA"/>
</dbReference>
<proteinExistence type="predicted"/>
<reference evidence="2" key="1">
    <citation type="submission" date="2021-01" db="EMBL/GenBank/DDBJ databases">
        <authorList>
            <person name="Corre E."/>
            <person name="Pelletier E."/>
            <person name="Niang G."/>
            <person name="Scheremetjew M."/>
            <person name="Finn R."/>
            <person name="Kale V."/>
            <person name="Holt S."/>
            <person name="Cochrane G."/>
            <person name="Meng A."/>
            <person name="Brown T."/>
            <person name="Cohen L."/>
        </authorList>
    </citation>
    <scope>NUCLEOTIDE SEQUENCE</scope>
    <source>
        <strain evidence="2">CCMP3346</strain>
    </source>
</reference>
<evidence type="ECO:0000256" key="1">
    <source>
        <dbReference type="SAM" id="MobiDB-lite"/>
    </source>
</evidence>
<sequence>MCGDAALACALSLPSSLCDLMREKILHTERGTHMQGDRQAGWLLSHVNNKGAHVRCDGRQPASRSEAIAVASKHAHRTRDIWVCMCVSVVVLGEALPGRWWMTAHVAQKSARGIHPSLRKLPPSPSFIVLTGRPGLHSRSRDSKALTHRKHTQTDRQ</sequence>
<organism evidence="2">
    <name type="scientific">Vitrella brassicaformis</name>
    <dbReference type="NCBI Taxonomy" id="1169539"/>
    <lineage>
        <taxon>Eukaryota</taxon>
        <taxon>Sar</taxon>
        <taxon>Alveolata</taxon>
        <taxon>Colpodellida</taxon>
        <taxon>Vitrellaceae</taxon>
        <taxon>Vitrella</taxon>
    </lineage>
</organism>
<gene>
    <name evidence="2" type="ORF">VBRA1451_LOCUS22785</name>
</gene>
<accession>A0A7S1K9Z3</accession>
<name>A0A7S1K9Z3_9ALVE</name>
<dbReference type="AlphaFoldDB" id="A0A7S1K9Z3"/>
<evidence type="ECO:0000313" key="2">
    <source>
        <dbReference type="EMBL" id="CAD9067712.1"/>
    </source>
</evidence>
<protein>
    <submittedName>
        <fullName evidence="2">Uncharacterized protein</fullName>
    </submittedName>
</protein>